<gene>
    <name evidence="13" type="ORF">EJ06DRAFT_125419</name>
</gene>
<dbReference type="PANTHER" id="PTHR10707">
    <property type="entry name" value="CYTOCHROME C OXIDASE SUBUNIT IV"/>
    <property type="match status" value="1"/>
</dbReference>
<comment type="subcellular location">
    <subcellularLocation>
        <location evidence="1">Mitochondrion inner membrane</location>
        <topology evidence="1">Single-pass membrane protein</topology>
    </subcellularLocation>
</comment>
<keyword evidence="14" id="KW-1185">Reference proteome</keyword>
<name>A0A6G1HQ92_9PEZI</name>
<evidence type="ECO:0000313" key="14">
    <source>
        <dbReference type="Proteomes" id="UP000799640"/>
    </source>
</evidence>
<accession>A0A6G1HQ92</accession>
<evidence type="ECO:0000313" key="13">
    <source>
        <dbReference type="EMBL" id="KAF2398162.1"/>
    </source>
</evidence>
<evidence type="ECO:0000256" key="4">
    <source>
        <dbReference type="ARBA" id="ARBA00022692"/>
    </source>
</evidence>
<evidence type="ECO:0000256" key="3">
    <source>
        <dbReference type="ARBA" id="ARBA00008135"/>
    </source>
</evidence>
<dbReference type="EMBL" id="ML996701">
    <property type="protein sequence ID" value="KAF2398162.1"/>
    <property type="molecule type" value="Genomic_DNA"/>
</dbReference>
<dbReference type="FunFam" id="1.10.442.10:FF:000002">
    <property type="entry name" value="Cytochrome c oxidase subunit V"/>
    <property type="match status" value="1"/>
</dbReference>
<comment type="similarity">
    <text evidence="3">Belongs to the cytochrome c oxidase IV family.</text>
</comment>
<dbReference type="GO" id="GO:0045277">
    <property type="term" value="C:respiratory chain complex IV"/>
    <property type="evidence" value="ECO:0007669"/>
    <property type="project" value="InterPro"/>
</dbReference>
<organism evidence="13 14">
    <name type="scientific">Trichodelitschia bisporula</name>
    <dbReference type="NCBI Taxonomy" id="703511"/>
    <lineage>
        <taxon>Eukaryota</taxon>
        <taxon>Fungi</taxon>
        <taxon>Dikarya</taxon>
        <taxon>Ascomycota</taxon>
        <taxon>Pezizomycotina</taxon>
        <taxon>Dothideomycetes</taxon>
        <taxon>Dothideomycetes incertae sedis</taxon>
        <taxon>Phaeotrichales</taxon>
        <taxon>Phaeotrichaceae</taxon>
        <taxon>Trichodelitschia</taxon>
    </lineage>
</organism>
<dbReference type="InterPro" id="IPR036639">
    <property type="entry name" value="Cyt_c_oxidase_su4_sf"/>
</dbReference>
<dbReference type="Proteomes" id="UP000799640">
    <property type="component" value="Unassembled WGS sequence"/>
</dbReference>
<dbReference type="GO" id="GO:0006123">
    <property type="term" value="P:mitochondrial electron transport, cytochrome c to oxygen"/>
    <property type="evidence" value="ECO:0007669"/>
    <property type="project" value="InterPro"/>
</dbReference>
<keyword evidence="7" id="KW-1133">Transmembrane helix</keyword>
<keyword evidence="10" id="KW-0472">Membrane</keyword>
<keyword evidence="4" id="KW-0812">Transmembrane</keyword>
<protein>
    <recommendedName>
        <fullName evidence="11">Cytochrome c oxidase polypeptide V</fullName>
    </recommendedName>
</protein>
<evidence type="ECO:0000256" key="8">
    <source>
        <dbReference type="ARBA" id="ARBA00023002"/>
    </source>
</evidence>
<comment type="pathway">
    <text evidence="2">Energy metabolism; oxidative phosphorylation.</text>
</comment>
<evidence type="ECO:0000256" key="9">
    <source>
        <dbReference type="ARBA" id="ARBA00023128"/>
    </source>
</evidence>
<evidence type="ECO:0000256" key="1">
    <source>
        <dbReference type="ARBA" id="ARBA00004434"/>
    </source>
</evidence>
<dbReference type="SUPFAM" id="SSF81406">
    <property type="entry name" value="Mitochondrial cytochrome c oxidase subunit IV"/>
    <property type="match status" value="1"/>
</dbReference>
<keyword evidence="9" id="KW-0496">Mitochondrion</keyword>
<reference evidence="13" key="1">
    <citation type="journal article" date="2020" name="Stud. Mycol.">
        <title>101 Dothideomycetes genomes: a test case for predicting lifestyles and emergence of pathogens.</title>
        <authorList>
            <person name="Haridas S."/>
            <person name="Albert R."/>
            <person name="Binder M."/>
            <person name="Bloem J."/>
            <person name="Labutti K."/>
            <person name="Salamov A."/>
            <person name="Andreopoulos B."/>
            <person name="Baker S."/>
            <person name="Barry K."/>
            <person name="Bills G."/>
            <person name="Bluhm B."/>
            <person name="Cannon C."/>
            <person name="Castanera R."/>
            <person name="Culley D."/>
            <person name="Daum C."/>
            <person name="Ezra D."/>
            <person name="Gonzalez J."/>
            <person name="Henrissat B."/>
            <person name="Kuo A."/>
            <person name="Liang C."/>
            <person name="Lipzen A."/>
            <person name="Lutzoni F."/>
            <person name="Magnuson J."/>
            <person name="Mondo S."/>
            <person name="Nolan M."/>
            <person name="Ohm R."/>
            <person name="Pangilinan J."/>
            <person name="Park H.-J."/>
            <person name="Ramirez L."/>
            <person name="Alfaro M."/>
            <person name="Sun H."/>
            <person name="Tritt A."/>
            <person name="Yoshinaga Y."/>
            <person name="Zwiers L.-H."/>
            <person name="Turgeon B."/>
            <person name="Goodwin S."/>
            <person name="Spatafora J."/>
            <person name="Crous P."/>
            <person name="Grigoriev I."/>
        </authorList>
    </citation>
    <scope>NUCLEOTIDE SEQUENCE</scope>
    <source>
        <strain evidence="13">CBS 262.69</strain>
    </source>
</reference>
<feature type="region of interest" description="Disordered" evidence="12">
    <location>
        <begin position="157"/>
        <end position="184"/>
    </location>
</feature>
<dbReference type="AlphaFoldDB" id="A0A6G1HQ92"/>
<evidence type="ECO:0000256" key="10">
    <source>
        <dbReference type="ARBA" id="ARBA00023136"/>
    </source>
</evidence>
<sequence>MLRTSLLRASGLAAPARRTLLPSSHAAFAQARSAHAISNPTLADIEKRWEEMPPQEQADLWMALRDRMKTDWHELTAHEKKAAYFIAFGPHGPRAEAEPGENWKVFRYTMYGVIASAALFGFTRLFAGPAPPTMSQEWQEATNEYMKAGKMEPITGVSSEGYKGKGMVQSKPSGKKLEELVDDE</sequence>
<dbReference type="InterPro" id="IPR004203">
    <property type="entry name" value="Cyt_c_oxidase_su4_fam"/>
</dbReference>
<dbReference type="CDD" id="cd00922">
    <property type="entry name" value="Cyt_c_Oxidase_IV"/>
    <property type="match status" value="1"/>
</dbReference>
<dbReference type="Pfam" id="PF02936">
    <property type="entry name" value="COX4"/>
    <property type="match status" value="1"/>
</dbReference>
<proteinExistence type="inferred from homology"/>
<dbReference type="GO" id="GO:0005743">
    <property type="term" value="C:mitochondrial inner membrane"/>
    <property type="evidence" value="ECO:0007669"/>
    <property type="project" value="UniProtKB-SubCell"/>
</dbReference>
<dbReference type="OrthoDB" id="186013at2759"/>
<evidence type="ECO:0000256" key="7">
    <source>
        <dbReference type="ARBA" id="ARBA00022989"/>
    </source>
</evidence>
<keyword evidence="8" id="KW-0560">Oxidoreductase</keyword>
<evidence type="ECO:0000256" key="12">
    <source>
        <dbReference type="SAM" id="MobiDB-lite"/>
    </source>
</evidence>
<keyword evidence="5" id="KW-0999">Mitochondrion inner membrane</keyword>
<dbReference type="Gene3D" id="1.10.442.10">
    <property type="entry name" value="Cytochrome c oxidase subunit IV"/>
    <property type="match status" value="1"/>
</dbReference>
<evidence type="ECO:0000256" key="5">
    <source>
        <dbReference type="ARBA" id="ARBA00022792"/>
    </source>
</evidence>
<evidence type="ECO:0000256" key="6">
    <source>
        <dbReference type="ARBA" id="ARBA00022946"/>
    </source>
</evidence>
<keyword evidence="6" id="KW-0809">Transit peptide</keyword>
<dbReference type="GO" id="GO:0016491">
    <property type="term" value="F:oxidoreductase activity"/>
    <property type="evidence" value="ECO:0007669"/>
    <property type="project" value="UniProtKB-KW"/>
</dbReference>
<evidence type="ECO:0000256" key="2">
    <source>
        <dbReference type="ARBA" id="ARBA00004673"/>
    </source>
</evidence>
<dbReference type="PANTHER" id="PTHR10707:SF10">
    <property type="entry name" value="CYTOCHROME C OXIDASE SUBUNIT 4"/>
    <property type="match status" value="1"/>
</dbReference>
<feature type="compositionally biased region" description="Basic and acidic residues" evidence="12">
    <location>
        <begin position="175"/>
        <end position="184"/>
    </location>
</feature>
<evidence type="ECO:0000256" key="11">
    <source>
        <dbReference type="ARBA" id="ARBA00081365"/>
    </source>
</evidence>